<accession>A0A8S9SFG3</accession>
<gene>
    <name evidence="2" type="ORF">F2Q69_00038768</name>
</gene>
<dbReference type="EMBL" id="QGKX02000004">
    <property type="protein sequence ID" value="KAF3598850.1"/>
    <property type="molecule type" value="Genomic_DNA"/>
</dbReference>
<protein>
    <submittedName>
        <fullName evidence="2">Uncharacterized protein</fullName>
    </submittedName>
</protein>
<proteinExistence type="predicted"/>
<organism evidence="2 3">
    <name type="scientific">Brassica cretica</name>
    <name type="common">Mustard</name>
    <dbReference type="NCBI Taxonomy" id="69181"/>
    <lineage>
        <taxon>Eukaryota</taxon>
        <taxon>Viridiplantae</taxon>
        <taxon>Streptophyta</taxon>
        <taxon>Embryophyta</taxon>
        <taxon>Tracheophyta</taxon>
        <taxon>Spermatophyta</taxon>
        <taxon>Magnoliopsida</taxon>
        <taxon>eudicotyledons</taxon>
        <taxon>Gunneridae</taxon>
        <taxon>Pentapetalae</taxon>
        <taxon>rosids</taxon>
        <taxon>malvids</taxon>
        <taxon>Brassicales</taxon>
        <taxon>Brassicaceae</taxon>
        <taxon>Brassiceae</taxon>
        <taxon>Brassica</taxon>
    </lineage>
</organism>
<dbReference type="AlphaFoldDB" id="A0A8S9SFG3"/>
<dbReference type="Proteomes" id="UP000712600">
    <property type="component" value="Unassembled WGS sequence"/>
</dbReference>
<reference evidence="2" key="1">
    <citation type="submission" date="2019-12" db="EMBL/GenBank/DDBJ databases">
        <title>Genome sequencing and annotation of Brassica cretica.</title>
        <authorList>
            <person name="Studholme D.J."/>
            <person name="Sarris P."/>
        </authorList>
    </citation>
    <scope>NUCLEOTIDE SEQUENCE</scope>
    <source>
        <strain evidence="2">PFS-109/04</strain>
        <tissue evidence="2">Leaf</tissue>
    </source>
</reference>
<name>A0A8S9SFG3_BRACR</name>
<evidence type="ECO:0000313" key="2">
    <source>
        <dbReference type="EMBL" id="KAF3598850.1"/>
    </source>
</evidence>
<sequence length="57" mass="6466">MKKTRLTSLAHIHDQTPNHPIPIRRVSPQQATVTARPISCSFEVLLVVRVLQPAKQR</sequence>
<evidence type="ECO:0000256" key="1">
    <source>
        <dbReference type="SAM" id="MobiDB-lite"/>
    </source>
</evidence>
<comment type="caution">
    <text evidence="2">The sequence shown here is derived from an EMBL/GenBank/DDBJ whole genome shotgun (WGS) entry which is preliminary data.</text>
</comment>
<evidence type="ECO:0000313" key="3">
    <source>
        <dbReference type="Proteomes" id="UP000712600"/>
    </source>
</evidence>
<feature type="region of interest" description="Disordered" evidence="1">
    <location>
        <begin position="1"/>
        <end position="23"/>
    </location>
</feature>